<reference evidence="9" key="1">
    <citation type="submission" date="2017-03" db="EMBL/GenBank/DDBJ databases">
        <title>Phytopthora megakarya and P. palmivora, two closely related causual agents of cacao black pod achieved similar genome size and gene model numbers by different mechanisms.</title>
        <authorList>
            <person name="Ali S."/>
            <person name="Shao J."/>
            <person name="Larry D.J."/>
            <person name="Kronmiller B."/>
            <person name="Shen D."/>
            <person name="Strem M.D."/>
            <person name="Melnick R.L."/>
            <person name="Guiltinan M.J."/>
            <person name="Tyler B.M."/>
            <person name="Meinhardt L.W."/>
            <person name="Bailey B.A."/>
        </authorList>
    </citation>
    <scope>NUCLEOTIDE SEQUENCE [LARGE SCALE GENOMIC DNA]</scope>
    <source>
        <strain evidence="9">zdho120</strain>
    </source>
</reference>
<evidence type="ECO:0000313" key="9">
    <source>
        <dbReference type="Proteomes" id="UP000198211"/>
    </source>
</evidence>
<dbReference type="Pfam" id="PF00635">
    <property type="entry name" value="Motile_Sperm"/>
    <property type="match status" value="1"/>
</dbReference>
<keyword evidence="6" id="KW-0175">Coiled coil</keyword>
<dbReference type="Gene3D" id="2.60.40.10">
    <property type="entry name" value="Immunoglobulins"/>
    <property type="match status" value="1"/>
</dbReference>
<evidence type="ECO:0000256" key="2">
    <source>
        <dbReference type="ARBA" id="ARBA00008932"/>
    </source>
</evidence>
<comment type="caution">
    <text evidence="8">The sequence shown here is derived from an EMBL/GenBank/DDBJ whole genome shotgun (WGS) entry which is preliminary data.</text>
</comment>
<dbReference type="Proteomes" id="UP000198211">
    <property type="component" value="Unassembled WGS sequence"/>
</dbReference>
<comment type="subcellular location">
    <subcellularLocation>
        <location evidence="1">Membrane</location>
        <topology evidence="1">Single-pass type IV membrane protein</topology>
    </subcellularLocation>
</comment>
<evidence type="ECO:0000259" key="7">
    <source>
        <dbReference type="PROSITE" id="PS50202"/>
    </source>
</evidence>
<dbReference type="InterPro" id="IPR013783">
    <property type="entry name" value="Ig-like_fold"/>
</dbReference>
<sequence>MVDVVLPLNSSVILEPADSVAFYLTQASEPHAMLTIQNVSDAGPIAFKVKTKRPNCYLVRPPQGFLEPNASISITLILLQSECNNMLHLDATSRHLMDDKFLVQSVEVDQSFYKRTKKRGTTEMKELAKLWTQVDRQSIANDKLRCRFYLDTEDELQQLKQLRQSEVRGETSPTLIPKRHAQIDKNQDLVALQKKYDELMVQVAQLTTQRDTLANDLAKTQQKLNEVSTQAHHVREGIEGAIQTSVYEF</sequence>
<dbReference type="PANTHER" id="PTHR10809">
    <property type="entry name" value="VESICLE-ASSOCIATED MEMBRANE PROTEIN-ASSOCIATED PROTEIN"/>
    <property type="match status" value="1"/>
</dbReference>
<feature type="coiled-coil region" evidence="6">
    <location>
        <begin position="189"/>
        <end position="230"/>
    </location>
</feature>
<dbReference type="STRING" id="4795.A0A225UFR3"/>
<name>A0A225UFR3_9STRA</name>
<evidence type="ECO:0000256" key="3">
    <source>
        <dbReference type="ARBA" id="ARBA00022692"/>
    </source>
</evidence>
<evidence type="ECO:0000256" key="5">
    <source>
        <dbReference type="ARBA" id="ARBA00023136"/>
    </source>
</evidence>
<accession>A0A225UFR3</accession>
<keyword evidence="4" id="KW-1133">Transmembrane helix</keyword>
<evidence type="ECO:0000256" key="6">
    <source>
        <dbReference type="SAM" id="Coils"/>
    </source>
</evidence>
<dbReference type="SUPFAM" id="SSF49354">
    <property type="entry name" value="PapD-like"/>
    <property type="match status" value="1"/>
</dbReference>
<gene>
    <name evidence="8" type="ORF">PHMEG_00039436</name>
</gene>
<comment type="similarity">
    <text evidence="2">Belongs to the VAMP-associated protein (VAP) (TC 9.B.17) family.</text>
</comment>
<keyword evidence="9" id="KW-1185">Reference proteome</keyword>
<dbReference type="InterPro" id="IPR016763">
    <property type="entry name" value="VAP"/>
</dbReference>
<keyword evidence="3" id="KW-0812">Transmembrane</keyword>
<dbReference type="EMBL" id="NBNE01019415">
    <property type="protein sequence ID" value="OWY91823.1"/>
    <property type="molecule type" value="Genomic_DNA"/>
</dbReference>
<feature type="domain" description="MSP" evidence="7">
    <location>
        <begin position="11"/>
        <end position="149"/>
    </location>
</feature>
<dbReference type="GO" id="GO:0090158">
    <property type="term" value="P:endoplasmic reticulum membrane organization"/>
    <property type="evidence" value="ECO:0007669"/>
    <property type="project" value="TreeGrafter"/>
</dbReference>
<organism evidence="8 9">
    <name type="scientific">Phytophthora megakarya</name>
    <dbReference type="NCBI Taxonomy" id="4795"/>
    <lineage>
        <taxon>Eukaryota</taxon>
        <taxon>Sar</taxon>
        <taxon>Stramenopiles</taxon>
        <taxon>Oomycota</taxon>
        <taxon>Peronosporomycetes</taxon>
        <taxon>Peronosporales</taxon>
        <taxon>Peronosporaceae</taxon>
        <taxon>Phytophthora</taxon>
    </lineage>
</organism>
<dbReference type="GO" id="GO:0005886">
    <property type="term" value="C:plasma membrane"/>
    <property type="evidence" value="ECO:0007669"/>
    <property type="project" value="TreeGrafter"/>
</dbReference>
<dbReference type="GO" id="GO:0005789">
    <property type="term" value="C:endoplasmic reticulum membrane"/>
    <property type="evidence" value="ECO:0007669"/>
    <property type="project" value="InterPro"/>
</dbReference>
<dbReference type="AlphaFoldDB" id="A0A225UFR3"/>
<dbReference type="InterPro" id="IPR000535">
    <property type="entry name" value="MSP_dom"/>
</dbReference>
<evidence type="ECO:0000256" key="1">
    <source>
        <dbReference type="ARBA" id="ARBA00004211"/>
    </source>
</evidence>
<dbReference type="PANTHER" id="PTHR10809:SF6">
    <property type="entry name" value="AT11025P-RELATED"/>
    <property type="match status" value="1"/>
</dbReference>
<dbReference type="GO" id="GO:0061817">
    <property type="term" value="P:endoplasmic reticulum-plasma membrane tethering"/>
    <property type="evidence" value="ECO:0007669"/>
    <property type="project" value="TreeGrafter"/>
</dbReference>
<protein>
    <recommendedName>
        <fullName evidence="7">MSP domain-containing protein</fullName>
    </recommendedName>
</protein>
<proteinExistence type="inferred from homology"/>
<evidence type="ECO:0000256" key="4">
    <source>
        <dbReference type="ARBA" id="ARBA00022989"/>
    </source>
</evidence>
<keyword evidence="5" id="KW-0472">Membrane</keyword>
<dbReference type="InterPro" id="IPR008962">
    <property type="entry name" value="PapD-like_sf"/>
</dbReference>
<evidence type="ECO:0000313" key="8">
    <source>
        <dbReference type="EMBL" id="OWY91823.1"/>
    </source>
</evidence>
<dbReference type="PROSITE" id="PS50202">
    <property type="entry name" value="MSP"/>
    <property type="match status" value="1"/>
</dbReference>
<dbReference type="OrthoDB" id="264603at2759"/>